<evidence type="ECO:0000313" key="8">
    <source>
        <dbReference type="Ensembl" id="ENSLACP00000012152.2"/>
    </source>
</evidence>
<dbReference type="AlphaFoldDB" id="H3AR81"/>
<dbReference type="Gene3D" id="3.40.50.1820">
    <property type="entry name" value="alpha/beta hydrolase"/>
    <property type="match status" value="1"/>
</dbReference>
<dbReference type="InterPro" id="IPR013094">
    <property type="entry name" value="AB_hydrolase_3"/>
</dbReference>
<keyword evidence="3" id="KW-1015">Disulfide bond</keyword>
<dbReference type="FunCoup" id="H3AR81">
    <property type="interactions" value="22"/>
</dbReference>
<reference evidence="9" key="1">
    <citation type="submission" date="2011-08" db="EMBL/GenBank/DDBJ databases">
        <title>The draft genome of Latimeria chalumnae.</title>
        <authorList>
            <person name="Di Palma F."/>
            <person name="Alfoldi J."/>
            <person name="Johnson J."/>
            <person name="Berlin A."/>
            <person name="Gnerre S."/>
            <person name="Jaffe D."/>
            <person name="MacCallum I."/>
            <person name="Young S."/>
            <person name="Walker B.J."/>
            <person name="Lander E."/>
            <person name="Lindblad-Toh K."/>
        </authorList>
    </citation>
    <scope>NUCLEOTIDE SEQUENCE [LARGE SCALE GENOMIC DNA]</scope>
    <source>
        <strain evidence="9">Wild caught</strain>
    </source>
</reference>
<feature type="active site" evidence="4">
    <location>
        <position position="373"/>
    </location>
</feature>
<dbReference type="STRING" id="7897.ENSLACP00000012152"/>
<dbReference type="Proteomes" id="UP000008672">
    <property type="component" value="Unassembled WGS sequence"/>
</dbReference>
<dbReference type="InterPro" id="IPR050300">
    <property type="entry name" value="GDXG_lipolytic_enzyme"/>
</dbReference>
<reference evidence="8" key="3">
    <citation type="submission" date="2025-09" db="UniProtKB">
        <authorList>
            <consortium name="Ensembl"/>
        </authorList>
    </citation>
    <scope>IDENTIFICATION</scope>
</reference>
<evidence type="ECO:0000256" key="1">
    <source>
        <dbReference type="ARBA" id="ARBA00010515"/>
    </source>
</evidence>
<dbReference type="ESTHER" id="latch-h3ar81">
    <property type="family name" value="Arylacetamide_deacetylase"/>
</dbReference>
<feature type="transmembrane region" description="Helical" evidence="6">
    <location>
        <begin position="6"/>
        <end position="23"/>
    </location>
</feature>
<accession>H3AR81</accession>
<evidence type="ECO:0000259" key="7">
    <source>
        <dbReference type="Pfam" id="PF07859"/>
    </source>
</evidence>
<dbReference type="CTD" id="13"/>
<keyword evidence="6" id="KW-1133">Transmembrane helix</keyword>
<dbReference type="MEROPS" id="S09.991"/>
<sequence length="403" mass="46354">MASKLFYLMTLTVLLAYYIYTPIPEQIEQRWKLMVTDAFFRSLGRLAELAELLGLKHYMEVMMLLTDAEQVGPSSNENVTVTDTTFNDVPVRLYIPRKETKELRRAIIYIHGGGWCLGSAKMEPYDIMSRRTASEVNAVVVSVEYRLAPEYHFPVQFDDVYAVVKYFLQDEVLAMYSVDAARIGVSGDSAGGNLAAAVAQQIRQEPEVKGGLKIQALLYPALQTLDLNTPSYQQNKYMPILPKTLMIRFLSEYFTTDRSLYQAMFDNKHTSLESNQYFKYVNWSIFLPEKFRQNYKYTGPIHGHTELLKKYPGILDPRAAPLLVDDNKLQMLPKAYIMTSEYDVLRDDGVMYATRLRKAGVQVTLDHFEDGYHGALLFLVWPTDFAIAHRMLDKYIDWLKSNL</sequence>
<dbReference type="EMBL" id="AFYH01073720">
    <property type="status" value="NOT_ANNOTATED_CDS"/>
    <property type="molecule type" value="Genomic_DNA"/>
</dbReference>
<dbReference type="InterPro" id="IPR017157">
    <property type="entry name" value="Arylacetamide_deacetylase"/>
</dbReference>
<feature type="domain" description="Alpha/beta hydrolase fold-3" evidence="7">
    <location>
        <begin position="314"/>
        <end position="376"/>
    </location>
</feature>
<dbReference type="SUPFAM" id="SSF53474">
    <property type="entry name" value="alpha/beta-Hydrolases"/>
    <property type="match status" value="1"/>
</dbReference>
<name>H3AR81_LATCH</name>
<dbReference type="EMBL" id="AFYH01073718">
    <property type="status" value="NOT_ANNOTATED_CDS"/>
    <property type="molecule type" value="Genomic_DNA"/>
</dbReference>
<dbReference type="GO" id="GO:0016020">
    <property type="term" value="C:membrane"/>
    <property type="evidence" value="ECO:0007669"/>
    <property type="project" value="InterPro"/>
</dbReference>
<dbReference type="EMBL" id="AFYH01073715">
    <property type="status" value="NOT_ANNOTATED_CDS"/>
    <property type="molecule type" value="Genomic_DNA"/>
</dbReference>
<organism evidence="8 9">
    <name type="scientific">Latimeria chalumnae</name>
    <name type="common">Coelacanth</name>
    <dbReference type="NCBI Taxonomy" id="7897"/>
    <lineage>
        <taxon>Eukaryota</taxon>
        <taxon>Metazoa</taxon>
        <taxon>Chordata</taxon>
        <taxon>Craniata</taxon>
        <taxon>Vertebrata</taxon>
        <taxon>Euteleostomi</taxon>
        <taxon>Coelacanthiformes</taxon>
        <taxon>Coelacanthidae</taxon>
        <taxon>Latimeria</taxon>
    </lineage>
</organism>
<dbReference type="PANTHER" id="PTHR48081">
    <property type="entry name" value="AB HYDROLASE SUPERFAMILY PROTEIN C4A8.06C"/>
    <property type="match status" value="1"/>
</dbReference>
<evidence type="ECO:0000256" key="2">
    <source>
        <dbReference type="ARBA" id="ARBA00022801"/>
    </source>
</evidence>
<dbReference type="Bgee" id="ENSLACG00000010697">
    <property type="expression patterns" value="Expressed in post-anal tail muscle and 1 other cell type or tissue"/>
</dbReference>
<feature type="domain" description="Alpha/beta hydrolase fold-3" evidence="7">
    <location>
        <begin position="107"/>
        <end position="258"/>
    </location>
</feature>
<dbReference type="GO" id="GO:0052689">
    <property type="term" value="F:carboxylic ester hydrolase activity"/>
    <property type="evidence" value="ECO:0007669"/>
    <property type="project" value="InterPro"/>
</dbReference>
<dbReference type="EMBL" id="AFYH01073717">
    <property type="status" value="NOT_ANNOTATED_CDS"/>
    <property type="molecule type" value="Genomic_DNA"/>
</dbReference>
<keyword evidence="6" id="KW-0812">Transmembrane</keyword>
<evidence type="ECO:0000256" key="4">
    <source>
        <dbReference type="PIRSR" id="PIRSR037251-1"/>
    </source>
</evidence>
<dbReference type="InterPro" id="IPR033140">
    <property type="entry name" value="Lipase_GDXG_put_SER_AS"/>
</dbReference>
<keyword evidence="2" id="KW-0378">Hydrolase</keyword>
<dbReference type="Ensembl" id="ENSLACT00000012244.2">
    <property type="protein sequence ID" value="ENSLACP00000012152.2"/>
    <property type="gene ID" value="ENSLACG00000010697.2"/>
</dbReference>
<dbReference type="EMBL" id="AFYH01073719">
    <property type="status" value="NOT_ANNOTATED_CDS"/>
    <property type="molecule type" value="Genomic_DNA"/>
</dbReference>
<protein>
    <submittedName>
        <fullName evidence="8">Arylacetamide deacetylase</fullName>
    </submittedName>
</protein>
<evidence type="ECO:0000313" key="9">
    <source>
        <dbReference type="Proteomes" id="UP000008672"/>
    </source>
</evidence>
<dbReference type="GeneID" id="102351581"/>
<proteinExistence type="inferred from homology"/>
<gene>
    <name evidence="8" type="primary">AADAC</name>
</gene>
<feature type="active site" evidence="4">
    <location>
        <position position="343"/>
    </location>
</feature>
<feature type="active site" evidence="4 5">
    <location>
        <position position="189"/>
    </location>
</feature>
<comment type="similarity">
    <text evidence="1">Belongs to the 'GDXG' lipolytic enzyme family.</text>
</comment>
<dbReference type="eggNOG" id="KOG1515">
    <property type="taxonomic scope" value="Eukaryota"/>
</dbReference>
<dbReference type="InterPro" id="IPR029058">
    <property type="entry name" value="AB_hydrolase_fold"/>
</dbReference>
<reference evidence="8" key="2">
    <citation type="submission" date="2025-08" db="UniProtKB">
        <authorList>
            <consortium name="Ensembl"/>
        </authorList>
    </citation>
    <scope>IDENTIFICATION</scope>
</reference>
<evidence type="ECO:0000256" key="3">
    <source>
        <dbReference type="ARBA" id="ARBA00023157"/>
    </source>
</evidence>
<keyword evidence="6" id="KW-0472">Membrane</keyword>
<dbReference type="RefSeq" id="XP_014344112.1">
    <property type="nucleotide sequence ID" value="XM_014488626.2"/>
</dbReference>
<keyword evidence="9" id="KW-1185">Reference proteome</keyword>
<dbReference type="Pfam" id="PF07859">
    <property type="entry name" value="Abhydrolase_3"/>
    <property type="match status" value="2"/>
</dbReference>
<dbReference type="KEGG" id="lcm:102351581"/>
<dbReference type="PANTHER" id="PTHR48081:SF28">
    <property type="entry name" value="ALPHA_BETA HYDROLASE FOLD-3 DOMAIN-CONTAINING PROTEIN"/>
    <property type="match status" value="1"/>
</dbReference>
<dbReference type="PROSITE" id="PS01174">
    <property type="entry name" value="LIPASE_GDXG_SER"/>
    <property type="match status" value="1"/>
</dbReference>
<dbReference type="PIRSF" id="PIRSF037251">
    <property type="entry name" value="Arylacetamide_deacetylase"/>
    <property type="match status" value="1"/>
</dbReference>
<dbReference type="OMA" id="PKHMARW"/>
<evidence type="ECO:0000256" key="6">
    <source>
        <dbReference type="SAM" id="Phobius"/>
    </source>
</evidence>
<dbReference type="OrthoDB" id="408631at2759"/>
<dbReference type="InParanoid" id="H3AR81"/>
<dbReference type="HOGENOM" id="CLU_012494_12_0_1"/>
<dbReference type="EMBL" id="AFYH01073716">
    <property type="status" value="NOT_ANNOTATED_CDS"/>
    <property type="molecule type" value="Genomic_DNA"/>
</dbReference>
<dbReference type="GeneTree" id="ENSGT00940000155975"/>
<evidence type="ECO:0000256" key="5">
    <source>
        <dbReference type="PROSITE-ProRule" id="PRU10038"/>
    </source>
</evidence>